<keyword evidence="1" id="KW-0732">Signal</keyword>
<evidence type="ECO:0000256" key="1">
    <source>
        <dbReference type="SAM" id="SignalP"/>
    </source>
</evidence>
<dbReference type="InterPro" id="IPR038479">
    <property type="entry name" value="Transthyretin-like_sf"/>
</dbReference>
<evidence type="ECO:0000313" key="2">
    <source>
        <dbReference type="Proteomes" id="UP000046392"/>
    </source>
</evidence>
<keyword evidence="2" id="KW-1185">Reference proteome</keyword>
<accession>A0A0N5BHP5</accession>
<reference evidence="3" key="1">
    <citation type="submission" date="2017-02" db="UniProtKB">
        <authorList>
            <consortium name="WormBaseParasite"/>
        </authorList>
    </citation>
    <scope>IDENTIFICATION</scope>
</reference>
<organism evidence="2 3">
    <name type="scientific">Strongyloides papillosus</name>
    <name type="common">Intestinal threadworm</name>
    <dbReference type="NCBI Taxonomy" id="174720"/>
    <lineage>
        <taxon>Eukaryota</taxon>
        <taxon>Metazoa</taxon>
        <taxon>Ecdysozoa</taxon>
        <taxon>Nematoda</taxon>
        <taxon>Chromadorea</taxon>
        <taxon>Rhabditida</taxon>
        <taxon>Tylenchina</taxon>
        <taxon>Panagrolaimomorpha</taxon>
        <taxon>Strongyloidoidea</taxon>
        <taxon>Strongyloididae</taxon>
        <taxon>Strongyloides</taxon>
    </lineage>
</organism>
<proteinExistence type="predicted"/>
<feature type="chain" id="PRO_5005894274" evidence="1">
    <location>
        <begin position="21"/>
        <end position="156"/>
    </location>
</feature>
<dbReference type="WBParaSite" id="SPAL_0000548200.1">
    <property type="protein sequence ID" value="SPAL_0000548200.1"/>
    <property type="gene ID" value="SPAL_0000548200"/>
</dbReference>
<evidence type="ECO:0000313" key="3">
    <source>
        <dbReference type="WBParaSite" id="SPAL_0000548200.1"/>
    </source>
</evidence>
<name>A0A0N5BHP5_STREA</name>
<dbReference type="AlphaFoldDB" id="A0A0N5BHP5"/>
<dbReference type="Proteomes" id="UP000046392">
    <property type="component" value="Unplaced"/>
</dbReference>
<sequence>MIAFKNLLIFLIIFIYQTTGNDQLKSELYNIKVKGNITCSDIDDKGKQVFLAISTNNHESIPNKDYLPERKFVNYGRNFTIEGKFDKIKVQKLYLIIRHSCLLPNDKSKGCNFRKITAVNIPLNKYVNKTNKNFYLWKPGNLDLSKTIDDSTDSCL</sequence>
<dbReference type="Gene3D" id="2.60.40.3330">
    <property type="match status" value="1"/>
</dbReference>
<feature type="signal peptide" evidence="1">
    <location>
        <begin position="1"/>
        <end position="20"/>
    </location>
</feature>
<protein>
    <submittedName>
        <fullName evidence="3">Uncharacterized protein</fullName>
    </submittedName>
</protein>